<sequence>MMASALCITTIHAAENNMILSNVWINGIDRKTEILVIEDDQNRYVECDVLRQLSIKVELMEKNPQRSDYCSTVTSDVQSEYDQSAQAIKIIFPANYFYSNNLDAERLAQPDRASFGAYINYDVFLDHTEDLKEYSILPEIGIFKDYWQFNQAFIAKRFEDQDQKENSVTRLNSTFSIDFPKNYTQLVVGDSTTVLNPFVNSMRYGGISFGTNFTDRPDFVYWNAPTLRGSAALPSKVDLLINGVSIYQQQVTPGDFVLQTGANIQQAGDAQLVVEDILGNRTVQSFPLMINNRLLLPKLNEYNVTLGKLRYNYDTQDDDYREFFTNLYFRRGMTASTTLGFNAVYSDDIKNLGLMWTQGVARFALVDLYLAGSDAFGEQGYSIGTSLSRTWNKFSAGASVAYASEHYKMLGYSDNLSVPEFDILAYFNVYDWLGFSSLNFNYIERKYNNNAEGFSADSQILNVGVTKTVNSNLSLGASYFKNFADVGGSSDDQGFYFSLNYNFGKGRSVYAAHSTEDFSRLQYVQSSVGESGLDYLLGASQRKGDVTYQAYGAYQTNYGEMTAQVQQSSDYDSKQLSYRGALVAMGGKMALTRYVDNAFALVKVANYPDVEVYRSLSPVGKTQKDGTFFIHNIVPYITYDISFNQDQITMDDKIDYSSKKMIGLDKRGYVINFPIYQTKLIVARLLNENGETFARASEVYTDLESGEYSPVDAEGKVYLYGLKPGTYPITVKTTGGRVCHSVLTIPSKNLEQFASKTVDLLCK</sequence>
<dbReference type="PANTHER" id="PTHR30451">
    <property type="entry name" value="OUTER MEMBRANE USHER PROTEIN"/>
    <property type="match status" value="1"/>
</dbReference>
<dbReference type="Pfam" id="PF00577">
    <property type="entry name" value="Usher"/>
    <property type="match status" value="1"/>
</dbReference>
<dbReference type="InterPro" id="IPR000015">
    <property type="entry name" value="Fimb_usher"/>
</dbReference>
<reference evidence="1 2" key="1">
    <citation type="submission" date="2016-03" db="EMBL/GenBank/DDBJ databases">
        <title>Acinetobacter genomospecies 28 strain ANC 4149.</title>
        <authorList>
            <person name="Radolfova-Krizova L."/>
            <person name="Nemec A."/>
        </authorList>
    </citation>
    <scope>NUCLEOTIDE SEQUENCE [LARGE SCALE GENOMIC DNA]</scope>
    <source>
        <strain evidence="1 2">ANC 4149</strain>
    </source>
</reference>
<gene>
    <name evidence="1" type="ORF">AZH43_06615</name>
</gene>
<dbReference type="InterPro" id="IPR042186">
    <property type="entry name" value="FimD_plug_dom"/>
</dbReference>
<comment type="caution">
    <text evidence="1">The sequence shown here is derived from an EMBL/GenBank/DDBJ whole genome shotgun (WGS) entry which is preliminary data.</text>
</comment>
<dbReference type="STRING" id="1806892.AZH43_06615"/>
<accession>A0A151Y525</accession>
<dbReference type="GO" id="GO:0009297">
    <property type="term" value="P:pilus assembly"/>
    <property type="evidence" value="ECO:0007669"/>
    <property type="project" value="InterPro"/>
</dbReference>
<proteinExistence type="predicted"/>
<evidence type="ECO:0000313" key="1">
    <source>
        <dbReference type="EMBL" id="KYQ73106.1"/>
    </source>
</evidence>
<dbReference type="Gene3D" id="2.60.40.3110">
    <property type="match status" value="1"/>
</dbReference>
<evidence type="ECO:0008006" key="3">
    <source>
        <dbReference type="Google" id="ProtNLM"/>
    </source>
</evidence>
<organism evidence="1 2">
    <name type="scientific">Acinetobacter pragensis</name>
    <dbReference type="NCBI Taxonomy" id="1806892"/>
    <lineage>
        <taxon>Bacteria</taxon>
        <taxon>Pseudomonadati</taxon>
        <taxon>Pseudomonadota</taxon>
        <taxon>Gammaproteobacteria</taxon>
        <taxon>Moraxellales</taxon>
        <taxon>Moraxellaceae</taxon>
        <taxon>Acinetobacter</taxon>
    </lineage>
</organism>
<dbReference type="PANTHER" id="PTHR30451:SF5">
    <property type="entry name" value="SLR0019 PROTEIN"/>
    <property type="match status" value="1"/>
</dbReference>
<dbReference type="GO" id="GO:0015473">
    <property type="term" value="F:fimbrial usher porin activity"/>
    <property type="evidence" value="ECO:0007669"/>
    <property type="project" value="InterPro"/>
</dbReference>
<dbReference type="EMBL" id="LUAW01000011">
    <property type="protein sequence ID" value="KYQ73106.1"/>
    <property type="molecule type" value="Genomic_DNA"/>
</dbReference>
<name>A0A151Y525_9GAMM</name>
<dbReference type="GO" id="GO:0009279">
    <property type="term" value="C:cell outer membrane"/>
    <property type="evidence" value="ECO:0007669"/>
    <property type="project" value="TreeGrafter"/>
</dbReference>
<dbReference type="OrthoDB" id="8587at2"/>
<dbReference type="AlphaFoldDB" id="A0A151Y525"/>
<protein>
    <recommendedName>
        <fullName evidence="3">Fimbrial protein</fullName>
    </recommendedName>
</protein>
<dbReference type="Proteomes" id="UP000076276">
    <property type="component" value="Unassembled WGS sequence"/>
</dbReference>
<evidence type="ECO:0000313" key="2">
    <source>
        <dbReference type="Proteomes" id="UP000076276"/>
    </source>
</evidence>
<dbReference type="Gene3D" id="2.60.40.2610">
    <property type="entry name" value="Outer membrane usher protein FimD, plug domain"/>
    <property type="match status" value="1"/>
</dbReference>
<keyword evidence="2" id="KW-1185">Reference proteome</keyword>